<feature type="region of interest" description="Disordered" evidence="1">
    <location>
        <begin position="20"/>
        <end position="48"/>
    </location>
</feature>
<proteinExistence type="predicted"/>
<evidence type="ECO:0000256" key="1">
    <source>
        <dbReference type="SAM" id="MobiDB-lite"/>
    </source>
</evidence>
<organism evidence="2 3">
    <name type="scientific">Channa striata</name>
    <name type="common">Snakehead murrel</name>
    <name type="synonym">Ophicephalus striatus</name>
    <dbReference type="NCBI Taxonomy" id="64152"/>
    <lineage>
        <taxon>Eukaryota</taxon>
        <taxon>Metazoa</taxon>
        <taxon>Chordata</taxon>
        <taxon>Craniata</taxon>
        <taxon>Vertebrata</taxon>
        <taxon>Euteleostomi</taxon>
        <taxon>Actinopterygii</taxon>
        <taxon>Neopterygii</taxon>
        <taxon>Teleostei</taxon>
        <taxon>Neoteleostei</taxon>
        <taxon>Acanthomorphata</taxon>
        <taxon>Anabantaria</taxon>
        <taxon>Anabantiformes</taxon>
        <taxon>Channoidei</taxon>
        <taxon>Channidae</taxon>
        <taxon>Channa</taxon>
    </lineage>
</organism>
<feature type="compositionally biased region" description="Basic residues" evidence="1">
    <location>
        <begin position="36"/>
        <end position="48"/>
    </location>
</feature>
<protein>
    <submittedName>
        <fullName evidence="2">Uncharacterized protein</fullName>
    </submittedName>
</protein>
<dbReference type="EMBL" id="JAUPFM010000149">
    <property type="protein sequence ID" value="KAK2812096.1"/>
    <property type="molecule type" value="Genomic_DNA"/>
</dbReference>
<feature type="region of interest" description="Disordered" evidence="1">
    <location>
        <begin position="67"/>
        <end position="96"/>
    </location>
</feature>
<evidence type="ECO:0000313" key="3">
    <source>
        <dbReference type="Proteomes" id="UP001187415"/>
    </source>
</evidence>
<name>A0AA88IW52_CHASR</name>
<gene>
    <name evidence="2" type="ORF">Q5P01_000095</name>
</gene>
<feature type="compositionally biased region" description="Basic residues" evidence="1">
    <location>
        <begin position="85"/>
        <end position="96"/>
    </location>
</feature>
<feature type="compositionally biased region" description="Basic and acidic residues" evidence="1">
    <location>
        <begin position="67"/>
        <end position="84"/>
    </location>
</feature>
<comment type="caution">
    <text evidence="2">The sequence shown here is derived from an EMBL/GenBank/DDBJ whole genome shotgun (WGS) entry which is preliminary data.</text>
</comment>
<evidence type="ECO:0000313" key="2">
    <source>
        <dbReference type="EMBL" id="KAK2812096.1"/>
    </source>
</evidence>
<dbReference type="AlphaFoldDB" id="A0AA88IW52"/>
<dbReference type="Proteomes" id="UP001187415">
    <property type="component" value="Unassembled WGS sequence"/>
</dbReference>
<reference evidence="2" key="1">
    <citation type="submission" date="2023-07" db="EMBL/GenBank/DDBJ databases">
        <title>Chromosome-level Genome Assembly of Striped Snakehead (Channa striata).</title>
        <authorList>
            <person name="Liu H."/>
        </authorList>
    </citation>
    <scope>NUCLEOTIDE SEQUENCE</scope>
    <source>
        <strain evidence="2">Gz</strain>
        <tissue evidence="2">Muscle</tissue>
    </source>
</reference>
<sequence length="252" mass="27717">MSVGDFVRGVATDCRECASPYIHPSRGSRRGGQNGSRRRLRGGFRGSRRGKDLRLSLAMLRSVGRIEARPGSTGRRDRRCDGRRTTKGKRKRRRRHRERMLFLRRVGESSTNVMVAASVPVAQESNQAVLLSLLEAARSLGRRLRRRGGLLLRSPAVPGFYSHRKPKSSPPGERREGLGLLAETIARDLARLYCSDRRSSDRVEANFVLSEAVGCVVSATESLALLDNGVSEMGRAIGSSEEEAAIAPGCFD</sequence>
<keyword evidence="3" id="KW-1185">Reference proteome</keyword>
<accession>A0AA88IW52</accession>